<keyword evidence="5 8" id="KW-0472">Membrane</keyword>
<keyword evidence="6" id="KW-0675">Receptor</keyword>
<evidence type="ECO:0000313" key="9">
    <source>
        <dbReference type="EMBL" id="OXA44752.1"/>
    </source>
</evidence>
<feature type="transmembrane region" description="Helical" evidence="8">
    <location>
        <begin position="394"/>
        <end position="413"/>
    </location>
</feature>
<dbReference type="GO" id="GO:0005886">
    <property type="term" value="C:plasma membrane"/>
    <property type="evidence" value="ECO:0007669"/>
    <property type="project" value="UniProtKB-SubCell"/>
</dbReference>
<name>A0A226DGS5_FOLCA</name>
<feature type="transmembrane region" description="Helical" evidence="8">
    <location>
        <begin position="690"/>
        <end position="712"/>
    </location>
</feature>
<evidence type="ECO:0000256" key="7">
    <source>
        <dbReference type="ARBA" id="ARBA00023180"/>
    </source>
</evidence>
<proteinExistence type="predicted"/>
<keyword evidence="3 8" id="KW-0812">Transmembrane</keyword>
<protein>
    <submittedName>
        <fullName evidence="9">Uncharacterized protein</fullName>
    </submittedName>
</protein>
<organism evidence="9 10">
    <name type="scientific">Folsomia candida</name>
    <name type="common">Springtail</name>
    <dbReference type="NCBI Taxonomy" id="158441"/>
    <lineage>
        <taxon>Eukaryota</taxon>
        <taxon>Metazoa</taxon>
        <taxon>Ecdysozoa</taxon>
        <taxon>Arthropoda</taxon>
        <taxon>Hexapoda</taxon>
        <taxon>Collembola</taxon>
        <taxon>Entomobryomorpha</taxon>
        <taxon>Isotomoidea</taxon>
        <taxon>Isotomidae</taxon>
        <taxon>Proisotominae</taxon>
        <taxon>Folsomia</taxon>
    </lineage>
</organism>
<evidence type="ECO:0000256" key="6">
    <source>
        <dbReference type="ARBA" id="ARBA00023170"/>
    </source>
</evidence>
<comment type="subcellular location">
    <subcellularLocation>
        <location evidence="1">Cell membrane</location>
        <topology evidence="1">Multi-pass membrane protein</topology>
    </subcellularLocation>
</comment>
<evidence type="ECO:0000256" key="8">
    <source>
        <dbReference type="SAM" id="Phobius"/>
    </source>
</evidence>
<evidence type="ECO:0000256" key="1">
    <source>
        <dbReference type="ARBA" id="ARBA00004651"/>
    </source>
</evidence>
<dbReference type="Proteomes" id="UP000198287">
    <property type="component" value="Unassembled WGS sequence"/>
</dbReference>
<evidence type="ECO:0000313" key="10">
    <source>
        <dbReference type="Proteomes" id="UP000198287"/>
    </source>
</evidence>
<keyword evidence="7" id="KW-0325">Glycoprotein</keyword>
<dbReference type="PANTHER" id="PTHR42643:SF24">
    <property type="entry name" value="IONOTROPIC RECEPTOR 60A"/>
    <property type="match status" value="1"/>
</dbReference>
<keyword evidence="10" id="KW-1185">Reference proteome</keyword>
<dbReference type="EMBL" id="LNIX01000019">
    <property type="protein sequence ID" value="OXA44752.1"/>
    <property type="molecule type" value="Genomic_DNA"/>
</dbReference>
<sequence>TEVIIEFAVKFHVKLTYVCNLTPISNVSELIREMVEVCNYSAAKEASENIYDMLDKMSRNKSLCAIEALTFLWVYVGVFEKRWIETGEIRSASRKEDALAGRLFQAAVQQEKDKNMEHVANLWNAMWYLHKPKPKEVYFSITDAILREAYPNVDLTLHYSRVSYEPDKFFEVMSMDFGDIVSGVKAENVTYLIQIFSNFSHFYEVKSSHKFAVVKSRIFVVPGHLQVPDFVENLMSRRHDFILLPNKFDFPLENHLRTKTSFSEISKCDHPLIPIKYTILTPSRLDKIYFWNVLLKVGTFPITESWFSPVLSPFENETRIFLAVELTKRFNVSGFYTYADSSEIHPSLTFGITALRNRSGQLFYFGRDHQTGWITPAEIVTGWNSIVNPLPWELYLLTGITLGVVSTIFWFILKFSPETKTISLQKIVELLIRPLLDESEPIPAKIENITGITVLFVTWLVLSFVLTEAYKTGLLQSLVKAELSQVPETFKNLITSDIPYFAMAGTLQKASPDNCTFTSGILTIFRDEVKFRGNSNPEFNTILQALNTCFSMEIDYSDVRKRMSERKEIFVGNRFQLNGLQKSFPHKIPISKEFLKIREYILVSNDQFQEESIILMNRFLSAGITQKYIAEENIAFENEITQDSLNLEPNLSLRNCSSDESNGFKRRNQCLVLRTGKSGPESIGVKQMTILFVVVCMSYLLCVIGISLEFYFHTI</sequence>
<reference evidence="9 10" key="1">
    <citation type="submission" date="2015-12" db="EMBL/GenBank/DDBJ databases">
        <title>The genome of Folsomia candida.</title>
        <authorList>
            <person name="Faddeeva A."/>
            <person name="Derks M.F."/>
            <person name="Anvar Y."/>
            <person name="Smit S."/>
            <person name="Van Straalen N."/>
            <person name="Roelofs D."/>
        </authorList>
    </citation>
    <scope>NUCLEOTIDE SEQUENCE [LARGE SCALE GENOMIC DNA]</scope>
    <source>
        <strain evidence="9 10">VU population</strain>
        <tissue evidence="9">Whole body</tissue>
    </source>
</reference>
<comment type="caution">
    <text evidence="9">The sequence shown here is derived from an EMBL/GenBank/DDBJ whole genome shotgun (WGS) entry which is preliminary data.</text>
</comment>
<evidence type="ECO:0000256" key="5">
    <source>
        <dbReference type="ARBA" id="ARBA00023136"/>
    </source>
</evidence>
<accession>A0A226DGS5</accession>
<dbReference type="InterPro" id="IPR052192">
    <property type="entry name" value="Insect_Ionotropic_Sensory_Rcpt"/>
</dbReference>
<evidence type="ECO:0000256" key="3">
    <source>
        <dbReference type="ARBA" id="ARBA00022692"/>
    </source>
</evidence>
<keyword evidence="4 8" id="KW-1133">Transmembrane helix</keyword>
<evidence type="ECO:0000256" key="4">
    <source>
        <dbReference type="ARBA" id="ARBA00022989"/>
    </source>
</evidence>
<gene>
    <name evidence="9" type="ORF">Fcan01_20726</name>
</gene>
<evidence type="ECO:0000256" key="2">
    <source>
        <dbReference type="ARBA" id="ARBA00022475"/>
    </source>
</evidence>
<dbReference type="PANTHER" id="PTHR42643">
    <property type="entry name" value="IONOTROPIC RECEPTOR 20A-RELATED"/>
    <property type="match status" value="1"/>
</dbReference>
<dbReference type="AlphaFoldDB" id="A0A226DGS5"/>
<feature type="non-terminal residue" evidence="9">
    <location>
        <position position="1"/>
    </location>
</feature>
<keyword evidence="2" id="KW-1003">Cell membrane</keyword>